<organism evidence="1 2">
    <name type="scientific">Paenibacillus hexagrammi</name>
    <dbReference type="NCBI Taxonomy" id="2908839"/>
    <lineage>
        <taxon>Bacteria</taxon>
        <taxon>Bacillati</taxon>
        <taxon>Bacillota</taxon>
        <taxon>Bacilli</taxon>
        <taxon>Bacillales</taxon>
        <taxon>Paenibacillaceae</taxon>
        <taxon>Paenibacillus</taxon>
    </lineage>
</organism>
<protein>
    <submittedName>
        <fullName evidence="1">Uncharacterized protein</fullName>
    </submittedName>
</protein>
<keyword evidence="2" id="KW-1185">Reference proteome</keyword>
<evidence type="ECO:0000313" key="2">
    <source>
        <dbReference type="Proteomes" id="UP001649230"/>
    </source>
</evidence>
<accession>A0ABY3SNW9</accession>
<dbReference type="RefSeq" id="WP_235122083.1">
    <property type="nucleotide sequence ID" value="NZ_CP090978.1"/>
</dbReference>
<dbReference type="Proteomes" id="UP001649230">
    <property type="component" value="Chromosome"/>
</dbReference>
<dbReference type="EMBL" id="CP090978">
    <property type="protein sequence ID" value="UJF35522.1"/>
    <property type="molecule type" value="Genomic_DNA"/>
</dbReference>
<sequence length="176" mass="20284">MLEQLFAQLIVRTLKQANLTKYRNDFKIIDSTTVGLCLQKDDLSGQGDAAMDYSVLLWPLRHDSSWPIWREKVLDGAGTAVVERLELFFRAKLLDNVIDVLADFVEAEQVPEHREEAQRKAKAVHLHSYPQYLAKYASDKAPAPRCHLLVGAQRKYFIFLSNNWGNQFDLSDWFTN</sequence>
<evidence type="ECO:0000313" key="1">
    <source>
        <dbReference type="EMBL" id="UJF35522.1"/>
    </source>
</evidence>
<name>A0ABY3SNW9_9BACL</name>
<reference evidence="1 2" key="1">
    <citation type="journal article" date="2024" name="Int. J. Syst. Evol. Microbiol.">
        <title>Paenibacillus hexagrammi sp. nov., a novel bacterium isolated from the gut content of Hexagrammos agrammus.</title>
        <authorList>
            <person name="Jung H.K."/>
            <person name="Kim D.G."/>
            <person name="Zin H."/>
            <person name="Park J."/>
            <person name="Jung H."/>
            <person name="Kim Y.O."/>
            <person name="Kong H.J."/>
            <person name="Kim J.W."/>
            <person name="Kim Y.S."/>
        </authorList>
    </citation>
    <scope>NUCLEOTIDE SEQUENCE [LARGE SCALE GENOMIC DNA]</scope>
    <source>
        <strain evidence="1 2">YPD9-1</strain>
    </source>
</reference>
<gene>
    <name evidence="1" type="ORF">L0M14_10705</name>
</gene>
<proteinExistence type="predicted"/>